<proteinExistence type="predicted"/>
<accession>A0A6A4IJS6</accession>
<gene>
    <name evidence="1" type="ORF">BT96DRAFT_471117</name>
</gene>
<name>A0A6A4IJS6_9AGAR</name>
<dbReference type="AlphaFoldDB" id="A0A6A4IJS6"/>
<protein>
    <submittedName>
        <fullName evidence="1">Uncharacterized protein</fullName>
    </submittedName>
</protein>
<dbReference type="Proteomes" id="UP000799118">
    <property type="component" value="Unassembled WGS sequence"/>
</dbReference>
<evidence type="ECO:0000313" key="1">
    <source>
        <dbReference type="EMBL" id="KAE9410180.1"/>
    </source>
</evidence>
<organism evidence="1 2">
    <name type="scientific">Gymnopus androsaceus JB14</name>
    <dbReference type="NCBI Taxonomy" id="1447944"/>
    <lineage>
        <taxon>Eukaryota</taxon>
        <taxon>Fungi</taxon>
        <taxon>Dikarya</taxon>
        <taxon>Basidiomycota</taxon>
        <taxon>Agaricomycotina</taxon>
        <taxon>Agaricomycetes</taxon>
        <taxon>Agaricomycetidae</taxon>
        <taxon>Agaricales</taxon>
        <taxon>Marasmiineae</taxon>
        <taxon>Omphalotaceae</taxon>
        <taxon>Gymnopus</taxon>
    </lineage>
</organism>
<dbReference type="OrthoDB" id="3008099at2759"/>
<evidence type="ECO:0000313" key="2">
    <source>
        <dbReference type="Proteomes" id="UP000799118"/>
    </source>
</evidence>
<reference evidence="1" key="1">
    <citation type="journal article" date="2019" name="Environ. Microbiol.">
        <title>Fungal ecological strategies reflected in gene transcription - a case study of two litter decomposers.</title>
        <authorList>
            <person name="Barbi F."/>
            <person name="Kohler A."/>
            <person name="Barry K."/>
            <person name="Baskaran P."/>
            <person name="Daum C."/>
            <person name="Fauchery L."/>
            <person name="Ihrmark K."/>
            <person name="Kuo A."/>
            <person name="LaButti K."/>
            <person name="Lipzen A."/>
            <person name="Morin E."/>
            <person name="Grigoriev I.V."/>
            <person name="Henrissat B."/>
            <person name="Lindahl B."/>
            <person name="Martin F."/>
        </authorList>
    </citation>
    <scope>NUCLEOTIDE SEQUENCE</scope>
    <source>
        <strain evidence="1">JB14</strain>
    </source>
</reference>
<dbReference type="EMBL" id="ML769386">
    <property type="protein sequence ID" value="KAE9410180.1"/>
    <property type="molecule type" value="Genomic_DNA"/>
</dbReference>
<keyword evidence="2" id="KW-1185">Reference proteome</keyword>
<sequence length="164" mass="18071">MTWRSRPFQLLSPTNELLSFDHDIDLHIGSLCDIGLDDTPLRTPFHPSSPQPSESPLPIDLSAFPVFDAKIGPAESNTRLLRPRLHRESTLDLSLESSMDNTSEVLLSPSIPRRKVASSLRRFSACRPLKIVKKSGLSSIPEGCSQQALCTPRSVESPLPVFAV</sequence>